<reference evidence="2 3" key="1">
    <citation type="submission" date="2015-09" db="EMBL/GenBank/DDBJ databases">
        <title>Draft genome of a European isolate of the apple canker pathogen Neonectria ditissima.</title>
        <authorList>
            <person name="Gomez-Cortecero A."/>
            <person name="Harrison R.J."/>
            <person name="Armitage A.D."/>
        </authorList>
    </citation>
    <scope>NUCLEOTIDE SEQUENCE [LARGE SCALE GENOMIC DNA]</scope>
    <source>
        <strain evidence="2 3">R09/05</strain>
    </source>
</reference>
<dbReference type="AlphaFoldDB" id="A0A0P7APK8"/>
<organism evidence="2 3">
    <name type="scientific">Neonectria ditissima</name>
    <dbReference type="NCBI Taxonomy" id="78410"/>
    <lineage>
        <taxon>Eukaryota</taxon>
        <taxon>Fungi</taxon>
        <taxon>Dikarya</taxon>
        <taxon>Ascomycota</taxon>
        <taxon>Pezizomycotina</taxon>
        <taxon>Sordariomycetes</taxon>
        <taxon>Hypocreomycetidae</taxon>
        <taxon>Hypocreales</taxon>
        <taxon>Nectriaceae</taxon>
        <taxon>Neonectria</taxon>
    </lineage>
</organism>
<protein>
    <submittedName>
        <fullName evidence="2">Uncharacterized protein</fullName>
    </submittedName>
</protein>
<feature type="region of interest" description="Disordered" evidence="1">
    <location>
        <begin position="17"/>
        <end position="39"/>
    </location>
</feature>
<dbReference type="EMBL" id="LKCW01000391">
    <property type="protein sequence ID" value="KPM34145.1"/>
    <property type="molecule type" value="Genomic_DNA"/>
</dbReference>
<evidence type="ECO:0000313" key="3">
    <source>
        <dbReference type="Proteomes" id="UP000050424"/>
    </source>
</evidence>
<comment type="caution">
    <text evidence="2">The sequence shown here is derived from an EMBL/GenBank/DDBJ whole genome shotgun (WGS) entry which is preliminary data.</text>
</comment>
<evidence type="ECO:0000313" key="2">
    <source>
        <dbReference type="EMBL" id="KPM34145.1"/>
    </source>
</evidence>
<keyword evidence="3" id="KW-1185">Reference proteome</keyword>
<accession>A0A0P7APK8</accession>
<evidence type="ECO:0000256" key="1">
    <source>
        <dbReference type="SAM" id="MobiDB-lite"/>
    </source>
</evidence>
<gene>
    <name evidence="2" type="ORF">AK830_g12424</name>
</gene>
<proteinExistence type="predicted"/>
<sequence length="179" mass="20177">MTRSGRPPDRHHVALRTQGLLRPGIGHPPHPDLPAVGGDRGYARVEEVTRGEKGIPSLPARIPLPLQDPGRSRTRATRPVLSQYYRLVQDGERARQMAGSHLRTHQGPPRQAHRAVKTFIMFFRDFGGPFLDGKIPDPRIHKHDPELIDMEERFSGKLQTMQASVRDKAAELQKGQQQE</sequence>
<dbReference type="Proteomes" id="UP000050424">
    <property type="component" value="Unassembled WGS sequence"/>
</dbReference>
<name>A0A0P7APK8_9HYPO</name>